<sequence length="788" mass="88095">MMKLGPQLTNNSPQASKIVLSQKPRSGVAPDGAYYNSQKLSLSFFSSEERMARNNALVERMPFLYRLISAKILGDKEHSLNEPSLGAHESPDDQDSDDDDLDGSLDEMANLDGSVFKQNRNPSVRRVMRAETIARTVCSMVAFGGNRRHNGFQLSNSLVFLAAGVTERVSTYLNHIGLSSSRRTAHAALKTLGNAAGARLMDRFKLDPSVALMPLLCYDNLDFQEKVHMKSVERGSTMFHGTWGYIHSPPARLLGDLNPAELTVEALNNALHAGTQLTIRPEMFTPSQASTEHWEKTLKSQITRVILRYVAKPVDTHVKLARDPPAVNPITPEDPDIHVLKLMIASDNSAAGVGDVLTGVIQQSGLTQEEFHSQLQIIEGDLGSCNILDSLRRQRVPALANDDSLDNILSIPGAAHTLWNISQAIFLAHWGNEKHTRDTGAWRTLHALGVQADKPVTKKDFNLMLCHVEKVLESNLLYGVLLVANRAHVPLSDDLLKVSSKTITDWVDRTYDRFCSGDAFRNDLSKSSPGHLNFLLRIRDFATVIEAQRSMRDGDYGRLIYMWERWAVMTQGLGKMPHYSRHLPKLLVQLKYVLPDAISKLVKNTLLLSPNGKSGNFMATDQYLEVLNYWLKYFFNHSGIGTDINRLKDVFSPNILILKSLLDLLRLESGAEVIHQSHKNKISLASLNNFRRMAERERMGESPPEGHVPEPTVDCYSAGIIKLQHEFTNGGLKRFQPYCPGIKSMEEQISRDREVGQDGIDDVHAYELDHRGRSDHSSDESDPDNDDE</sequence>
<feature type="compositionally biased region" description="Basic and acidic residues" evidence="1">
    <location>
        <begin position="749"/>
        <end position="779"/>
    </location>
</feature>
<gene>
    <name evidence="3" type="ORF">PGT21_037299</name>
</gene>
<dbReference type="Proteomes" id="UP000324748">
    <property type="component" value="Unassembled WGS sequence"/>
</dbReference>
<feature type="domain" description="DUF6589" evidence="2">
    <location>
        <begin position="280"/>
        <end position="678"/>
    </location>
</feature>
<dbReference type="InterPro" id="IPR046496">
    <property type="entry name" value="DUF6589"/>
</dbReference>
<evidence type="ECO:0000259" key="2">
    <source>
        <dbReference type="Pfam" id="PF20231"/>
    </source>
</evidence>
<feature type="region of interest" description="Disordered" evidence="1">
    <location>
        <begin position="749"/>
        <end position="788"/>
    </location>
</feature>
<dbReference type="OrthoDB" id="3207600at2759"/>
<protein>
    <recommendedName>
        <fullName evidence="2">DUF6589 domain-containing protein</fullName>
    </recommendedName>
</protein>
<reference evidence="3 4" key="1">
    <citation type="submission" date="2019-05" db="EMBL/GenBank/DDBJ databases">
        <title>Emergence of the Ug99 lineage of the wheat stem rust pathogen through somatic hybridization.</title>
        <authorList>
            <person name="Li F."/>
            <person name="Upadhyaya N.M."/>
            <person name="Sperschneider J."/>
            <person name="Matny O."/>
            <person name="Nguyen-Phuc H."/>
            <person name="Mago R."/>
            <person name="Raley C."/>
            <person name="Miller M.E."/>
            <person name="Silverstein K.A.T."/>
            <person name="Henningsen E."/>
            <person name="Hirsch C.D."/>
            <person name="Visser B."/>
            <person name="Pretorius Z.A."/>
            <person name="Steffenson B.J."/>
            <person name="Schwessinger B."/>
            <person name="Dodds P.N."/>
            <person name="Figueroa M."/>
        </authorList>
    </citation>
    <scope>NUCLEOTIDE SEQUENCE [LARGE SCALE GENOMIC DNA]</scope>
    <source>
        <strain evidence="3">21-0</strain>
    </source>
</reference>
<proteinExistence type="predicted"/>
<dbReference type="EMBL" id="VSWC01000001">
    <property type="protein sequence ID" value="KAA1120239.1"/>
    <property type="molecule type" value="Genomic_DNA"/>
</dbReference>
<name>A0A5B0R4C7_PUCGR</name>
<dbReference type="AlphaFoldDB" id="A0A5B0R4C7"/>
<organism evidence="3 4">
    <name type="scientific">Puccinia graminis f. sp. tritici</name>
    <dbReference type="NCBI Taxonomy" id="56615"/>
    <lineage>
        <taxon>Eukaryota</taxon>
        <taxon>Fungi</taxon>
        <taxon>Dikarya</taxon>
        <taxon>Basidiomycota</taxon>
        <taxon>Pucciniomycotina</taxon>
        <taxon>Pucciniomycetes</taxon>
        <taxon>Pucciniales</taxon>
        <taxon>Pucciniaceae</taxon>
        <taxon>Puccinia</taxon>
    </lineage>
</organism>
<accession>A0A5B0R4C7</accession>
<feature type="region of interest" description="Disordered" evidence="1">
    <location>
        <begin position="79"/>
        <end position="104"/>
    </location>
</feature>
<comment type="caution">
    <text evidence="3">The sequence shown here is derived from an EMBL/GenBank/DDBJ whole genome shotgun (WGS) entry which is preliminary data.</text>
</comment>
<keyword evidence="4" id="KW-1185">Reference proteome</keyword>
<evidence type="ECO:0000313" key="3">
    <source>
        <dbReference type="EMBL" id="KAA1120239.1"/>
    </source>
</evidence>
<evidence type="ECO:0000313" key="4">
    <source>
        <dbReference type="Proteomes" id="UP000324748"/>
    </source>
</evidence>
<dbReference type="Pfam" id="PF20231">
    <property type="entry name" value="DUF6589"/>
    <property type="match status" value="1"/>
</dbReference>
<feature type="compositionally biased region" description="Acidic residues" evidence="1">
    <location>
        <begin position="92"/>
        <end position="104"/>
    </location>
</feature>
<evidence type="ECO:0000256" key="1">
    <source>
        <dbReference type="SAM" id="MobiDB-lite"/>
    </source>
</evidence>